<sequence length="90" mass="9989">MREDEAGVLGSLSERDRRILDFEQDAPVSVARKEAAIRKELGLTAPRYQQLLGSLIEKPAALAYAPMLVARLLRLRDSRAAARSARTFGH</sequence>
<dbReference type="Pfam" id="PF11662">
    <property type="entry name" value="DUF3263"/>
    <property type="match status" value="1"/>
</dbReference>
<evidence type="ECO:0008006" key="3">
    <source>
        <dbReference type="Google" id="ProtNLM"/>
    </source>
</evidence>
<accession>A0ABN6XZQ1</accession>
<reference evidence="2" key="1">
    <citation type="journal article" date="2019" name="Int. J. Syst. Evol. Microbiol.">
        <title>The Global Catalogue of Microorganisms (GCM) 10K type strain sequencing project: providing services to taxonomists for standard genome sequencing and annotation.</title>
        <authorList>
            <consortium name="The Broad Institute Genomics Platform"/>
            <consortium name="The Broad Institute Genome Sequencing Center for Infectious Disease"/>
            <person name="Wu L."/>
            <person name="Ma J."/>
        </authorList>
    </citation>
    <scope>NUCLEOTIDE SEQUENCE [LARGE SCALE GENOMIC DNA]</scope>
    <source>
        <strain evidence="2">NBRC 108728</strain>
    </source>
</reference>
<organism evidence="1 2">
    <name type="scientific">Frondihabitans sucicola</name>
    <dbReference type="NCBI Taxonomy" id="1268041"/>
    <lineage>
        <taxon>Bacteria</taxon>
        <taxon>Bacillati</taxon>
        <taxon>Actinomycetota</taxon>
        <taxon>Actinomycetes</taxon>
        <taxon>Micrococcales</taxon>
        <taxon>Microbacteriaceae</taxon>
        <taxon>Frondihabitans</taxon>
    </lineage>
</organism>
<dbReference type="RefSeq" id="WP_286346124.1">
    <property type="nucleotide sequence ID" value="NZ_AP027732.1"/>
</dbReference>
<keyword evidence="2" id="KW-1185">Reference proteome</keyword>
<dbReference type="Proteomes" id="UP001321486">
    <property type="component" value="Chromosome"/>
</dbReference>
<proteinExistence type="predicted"/>
<dbReference type="EMBL" id="AP027732">
    <property type="protein sequence ID" value="BDZ49307.1"/>
    <property type="molecule type" value="Genomic_DNA"/>
</dbReference>
<protein>
    <recommendedName>
        <fullName evidence="3">DUF3263 domain-containing protein</fullName>
    </recommendedName>
</protein>
<dbReference type="InterPro" id="IPR021678">
    <property type="entry name" value="DUF3263"/>
</dbReference>
<evidence type="ECO:0000313" key="1">
    <source>
        <dbReference type="EMBL" id="BDZ49307.1"/>
    </source>
</evidence>
<name>A0ABN6XZQ1_9MICO</name>
<gene>
    <name evidence="1" type="ORF">GCM10025867_15480</name>
</gene>
<evidence type="ECO:0000313" key="2">
    <source>
        <dbReference type="Proteomes" id="UP001321486"/>
    </source>
</evidence>